<proteinExistence type="predicted"/>
<sequence>MQAAQPEQCHAYRVGRAIANYRGALSAMASPNQHDESPDAESPPLADDSGDRAPQVLKLRIAPWDVVCTAAILGVLLILVSMTSWPTRLFGFTENVCLAEDCPPVPYGINYYIYPVMWGGIGAAISAAVIGPFVSMLKGWYMSFWPIIAIGVITVTSVLGYAMTGFSERYWH</sequence>
<accession>A0A653EQY7</accession>
<feature type="transmembrane region" description="Helical" evidence="2">
    <location>
        <begin position="144"/>
        <end position="163"/>
    </location>
</feature>
<organism evidence="3">
    <name type="scientific">Mycobacterium riyadhense</name>
    <dbReference type="NCBI Taxonomy" id="486698"/>
    <lineage>
        <taxon>Bacteria</taxon>
        <taxon>Bacillati</taxon>
        <taxon>Actinomycetota</taxon>
        <taxon>Actinomycetes</taxon>
        <taxon>Mycobacteriales</taxon>
        <taxon>Mycobacteriaceae</taxon>
        <taxon>Mycobacterium</taxon>
    </lineage>
</organism>
<keyword evidence="2" id="KW-0812">Transmembrane</keyword>
<protein>
    <submittedName>
        <fullName evidence="3">Uncharacterized protein</fullName>
    </submittedName>
</protein>
<dbReference type="AlphaFoldDB" id="A0A653EQY7"/>
<keyword evidence="2" id="KW-0472">Membrane</keyword>
<gene>
    <name evidence="3" type="ORF">BIN_B_03159</name>
</gene>
<evidence type="ECO:0000256" key="1">
    <source>
        <dbReference type="SAM" id="MobiDB-lite"/>
    </source>
</evidence>
<evidence type="ECO:0000313" key="3">
    <source>
        <dbReference type="EMBL" id="VTO99732.1"/>
    </source>
</evidence>
<evidence type="ECO:0000256" key="2">
    <source>
        <dbReference type="SAM" id="Phobius"/>
    </source>
</evidence>
<keyword evidence="2" id="KW-1133">Transmembrane helix</keyword>
<feature type="transmembrane region" description="Helical" evidence="2">
    <location>
        <begin position="61"/>
        <end position="82"/>
    </location>
</feature>
<feature type="transmembrane region" description="Helical" evidence="2">
    <location>
        <begin position="116"/>
        <end position="137"/>
    </location>
</feature>
<dbReference type="EMBL" id="LR589095">
    <property type="protein sequence ID" value="VTO99732.1"/>
    <property type="molecule type" value="Genomic_DNA"/>
</dbReference>
<reference evidence="3" key="1">
    <citation type="submission" date="2019-05" db="EMBL/GenBank/DDBJ databases">
        <authorList>
            <person name="Naeem R."/>
            <person name="Antony C."/>
            <person name="Guan Q."/>
        </authorList>
    </citation>
    <scope>NUCLEOTIDE SEQUENCE</scope>
    <source>
        <strain evidence="3">2</strain>
    </source>
</reference>
<feature type="region of interest" description="Disordered" evidence="1">
    <location>
        <begin position="29"/>
        <end position="49"/>
    </location>
</feature>
<name>A0A653EQY7_9MYCO</name>